<feature type="transmembrane region" description="Helical" evidence="1">
    <location>
        <begin position="54"/>
        <end position="74"/>
    </location>
</feature>
<keyword evidence="3" id="KW-1185">Reference proteome</keyword>
<evidence type="ECO:0000256" key="1">
    <source>
        <dbReference type="SAM" id="Phobius"/>
    </source>
</evidence>
<dbReference type="InterPro" id="IPR024515">
    <property type="entry name" value="DUF3397"/>
</dbReference>
<proteinExistence type="predicted"/>
<protein>
    <submittedName>
        <fullName evidence="2">Uncharacterized protein</fullName>
    </submittedName>
</protein>
<dbReference type="Pfam" id="PF11877">
    <property type="entry name" value="DUF3397"/>
    <property type="match status" value="1"/>
</dbReference>
<reference evidence="2 3" key="1">
    <citation type="journal article" date="2015" name="Genome Announc.">
        <title>Expanding the biotechnology potential of lactobacilli through comparative genomics of 213 strains and associated genera.</title>
        <authorList>
            <person name="Sun Z."/>
            <person name="Harris H.M."/>
            <person name="McCann A."/>
            <person name="Guo C."/>
            <person name="Argimon S."/>
            <person name="Zhang W."/>
            <person name="Yang X."/>
            <person name="Jeffery I.B."/>
            <person name="Cooney J.C."/>
            <person name="Kagawa T.F."/>
            <person name="Liu W."/>
            <person name="Song Y."/>
            <person name="Salvetti E."/>
            <person name="Wrobel A."/>
            <person name="Rasinkangas P."/>
            <person name="Parkhill J."/>
            <person name="Rea M.C."/>
            <person name="O'Sullivan O."/>
            <person name="Ritari J."/>
            <person name="Douillard F.P."/>
            <person name="Paul Ross R."/>
            <person name="Yang R."/>
            <person name="Briner A.E."/>
            <person name="Felis G.E."/>
            <person name="de Vos W.M."/>
            <person name="Barrangou R."/>
            <person name="Klaenhammer T.R."/>
            <person name="Caufield P.W."/>
            <person name="Cui Y."/>
            <person name="Zhang H."/>
            <person name="O'Toole P.W."/>
        </authorList>
    </citation>
    <scope>NUCLEOTIDE SEQUENCE [LARGE SCALE GENOMIC DNA]</scope>
    <source>
        <strain evidence="2 3">DSM 16634</strain>
    </source>
</reference>
<keyword evidence="1" id="KW-0472">Membrane</keyword>
<keyword evidence="1" id="KW-0812">Transmembrane</keyword>
<dbReference type="Proteomes" id="UP000051324">
    <property type="component" value="Unassembled WGS sequence"/>
</dbReference>
<dbReference type="eggNOG" id="ENOG5033HF9">
    <property type="taxonomic scope" value="Bacteria"/>
</dbReference>
<dbReference type="STRING" id="1423724.FC32_GL001434"/>
<keyword evidence="1" id="KW-1133">Transmembrane helix</keyword>
<feature type="transmembrane region" description="Helical" evidence="1">
    <location>
        <begin position="24"/>
        <end position="42"/>
    </location>
</feature>
<evidence type="ECO:0000313" key="3">
    <source>
        <dbReference type="Proteomes" id="UP000051324"/>
    </source>
</evidence>
<accession>A0A0R1TYI9</accession>
<name>A0A0R1TYI9_9LACO</name>
<evidence type="ECO:0000313" key="2">
    <source>
        <dbReference type="EMBL" id="KRL84154.1"/>
    </source>
</evidence>
<organism evidence="2 3">
    <name type="scientific">Ligilactobacillus apodemi DSM 16634 = JCM 16172</name>
    <dbReference type="NCBI Taxonomy" id="1423724"/>
    <lineage>
        <taxon>Bacteria</taxon>
        <taxon>Bacillati</taxon>
        <taxon>Bacillota</taxon>
        <taxon>Bacilli</taxon>
        <taxon>Lactobacillales</taxon>
        <taxon>Lactobacillaceae</taxon>
        <taxon>Ligilactobacillus</taxon>
    </lineage>
</organism>
<dbReference type="EMBL" id="AZFT01000053">
    <property type="protein sequence ID" value="KRL84154.1"/>
    <property type="molecule type" value="Genomic_DNA"/>
</dbReference>
<dbReference type="AlphaFoldDB" id="A0A0R1TYI9"/>
<gene>
    <name evidence="2" type="ORF">FC32_GL001434</name>
</gene>
<dbReference type="PATRIC" id="fig|1423724.4.peg.1498"/>
<comment type="caution">
    <text evidence="2">The sequence shown here is derived from an EMBL/GenBank/DDBJ whole genome shotgun (WGS) entry which is preliminary data.</text>
</comment>
<sequence>MMLFLVVAIAQLSVELTGLSLLPFLAFAVSAYGLALTVYLVYMEDDFRLKRFIVVYWRTLDILMLLVYCVLLFIKTAQETGFL</sequence>